<proteinExistence type="predicted"/>
<comment type="caution">
    <text evidence="1">The sequence shown here is derived from an EMBL/GenBank/DDBJ whole genome shotgun (WGS) entry which is preliminary data.</text>
</comment>
<dbReference type="EMBL" id="CAXAMM010013570">
    <property type="protein sequence ID" value="CAK9031697.1"/>
    <property type="molecule type" value="Genomic_DNA"/>
</dbReference>
<evidence type="ECO:0000313" key="1">
    <source>
        <dbReference type="EMBL" id="CAK9031697.1"/>
    </source>
</evidence>
<accession>A0ABP0KYS3</accession>
<sequence length="91" mass="10352">EERAHSAEEMAEMLQGQAFGAEEAMVKEELKIQEELETGELHLLNLQLLRVMTCHEAVAMKNPEATEEARHRESLAEALERRSVVDEAIHE</sequence>
<reference evidence="1 2" key="1">
    <citation type="submission" date="2024-02" db="EMBL/GenBank/DDBJ databases">
        <authorList>
            <person name="Chen Y."/>
            <person name="Shah S."/>
            <person name="Dougan E. K."/>
            <person name="Thang M."/>
            <person name="Chan C."/>
        </authorList>
    </citation>
    <scope>NUCLEOTIDE SEQUENCE [LARGE SCALE GENOMIC DNA]</scope>
</reference>
<name>A0ABP0KYS3_9DINO</name>
<dbReference type="Proteomes" id="UP001642464">
    <property type="component" value="Unassembled WGS sequence"/>
</dbReference>
<gene>
    <name evidence="1" type="ORF">SCF082_LOCUS19747</name>
</gene>
<keyword evidence="2" id="KW-1185">Reference proteome</keyword>
<protein>
    <submittedName>
        <fullName evidence="1">Uncharacterized protein</fullName>
    </submittedName>
</protein>
<organism evidence="1 2">
    <name type="scientific">Durusdinium trenchii</name>
    <dbReference type="NCBI Taxonomy" id="1381693"/>
    <lineage>
        <taxon>Eukaryota</taxon>
        <taxon>Sar</taxon>
        <taxon>Alveolata</taxon>
        <taxon>Dinophyceae</taxon>
        <taxon>Suessiales</taxon>
        <taxon>Symbiodiniaceae</taxon>
        <taxon>Durusdinium</taxon>
    </lineage>
</organism>
<feature type="non-terminal residue" evidence="1">
    <location>
        <position position="91"/>
    </location>
</feature>
<evidence type="ECO:0000313" key="2">
    <source>
        <dbReference type="Proteomes" id="UP001642464"/>
    </source>
</evidence>
<feature type="non-terminal residue" evidence="1">
    <location>
        <position position="1"/>
    </location>
</feature>